<evidence type="ECO:0000256" key="5">
    <source>
        <dbReference type="ARBA" id="ARBA00022967"/>
    </source>
</evidence>
<dbReference type="InterPro" id="IPR017871">
    <property type="entry name" value="ABC_transporter-like_CS"/>
</dbReference>
<dbReference type="InterPro" id="IPR003439">
    <property type="entry name" value="ABC_transporter-like_ATP-bd"/>
</dbReference>
<evidence type="ECO:0000259" key="8">
    <source>
        <dbReference type="PROSITE" id="PS50893"/>
    </source>
</evidence>
<name>A0ABZ1BSL6_9FIRM</name>
<dbReference type="Proteomes" id="UP001333102">
    <property type="component" value="Chromosome"/>
</dbReference>
<dbReference type="EMBL" id="CP141614">
    <property type="protein sequence ID" value="WRP15193.1"/>
    <property type="molecule type" value="Genomic_DNA"/>
</dbReference>
<dbReference type="InterPro" id="IPR018449">
    <property type="entry name" value="NIL_domain"/>
</dbReference>
<dbReference type="SUPFAM" id="SSF55021">
    <property type="entry name" value="ACT-like"/>
    <property type="match status" value="1"/>
</dbReference>
<dbReference type="InterPro" id="IPR041701">
    <property type="entry name" value="MetN_ABC"/>
</dbReference>
<dbReference type="PANTHER" id="PTHR43166:SF30">
    <property type="entry name" value="METHIONINE IMPORT ATP-BINDING PROTEIN METN"/>
    <property type="match status" value="1"/>
</dbReference>
<keyword evidence="6" id="KW-0029">Amino-acid transport</keyword>
<keyword evidence="4 9" id="KW-0067">ATP-binding</keyword>
<dbReference type="PANTHER" id="PTHR43166">
    <property type="entry name" value="AMINO ACID IMPORT ATP-BINDING PROTEIN"/>
    <property type="match status" value="1"/>
</dbReference>
<keyword evidence="2" id="KW-1003">Cell membrane</keyword>
<evidence type="ECO:0000256" key="6">
    <source>
        <dbReference type="ARBA" id="ARBA00022970"/>
    </source>
</evidence>
<dbReference type="RefSeq" id="WP_324669584.1">
    <property type="nucleotide sequence ID" value="NZ_CP141614.1"/>
</dbReference>
<dbReference type="PROSITE" id="PS00211">
    <property type="entry name" value="ABC_TRANSPORTER_1"/>
    <property type="match status" value="1"/>
</dbReference>
<dbReference type="CDD" id="cd03258">
    <property type="entry name" value="ABC_MetN_methionine_transporter"/>
    <property type="match status" value="1"/>
</dbReference>
<accession>A0ABZ1BSL6</accession>
<keyword evidence="3" id="KW-0547">Nucleotide-binding</keyword>
<evidence type="ECO:0000313" key="10">
    <source>
        <dbReference type="Proteomes" id="UP001333102"/>
    </source>
</evidence>
<feature type="domain" description="ABC transporter" evidence="8">
    <location>
        <begin position="35"/>
        <end position="274"/>
    </location>
</feature>
<evidence type="ECO:0000256" key="3">
    <source>
        <dbReference type="ARBA" id="ARBA00022741"/>
    </source>
</evidence>
<dbReference type="Pfam" id="PF09383">
    <property type="entry name" value="NIL"/>
    <property type="match status" value="1"/>
</dbReference>
<evidence type="ECO:0000256" key="4">
    <source>
        <dbReference type="ARBA" id="ARBA00022840"/>
    </source>
</evidence>
<sequence length="372" mass="40301">MRADTVGSETTWAAPIEVDERDGTAARPEGVAATVRLEGLCKTFRQGGREVVALRDVSLEVWPGESFGIIGLSGAGKSTLVRCINLLERPDRGRVWVDGVELTALGTGRLREARRRIGMVFQHFNLLHSRTVFGNVAFPLEIAGIPRARIRARVMELLDLVGLAGRAHAYPSQLSGGQRQRVGIARALAPEPRVLLCDEPTSALDAETTSQILALLRRINRELGITMLIITHELPVVQAICDRVAVMADGRVEEVGDTISVLTRPRSAAARRLVGAPAARALAQLVQEADGTPQPAGRLFRLAFLGPVAERPVISEVLRAFDVTINIVHGNVDRIGRTPFGTLVVAIDGEPRQVEAAVQTMRSWGVEVVAWQ</sequence>
<dbReference type="Gene3D" id="3.30.70.260">
    <property type="match status" value="1"/>
</dbReference>
<reference evidence="10" key="1">
    <citation type="submission" date="2023-12" db="EMBL/GenBank/DDBJ databases">
        <title>Novel isolates from deep terrestrial aquifers shed light on the physiology and ecology of the class Limnochordia.</title>
        <authorList>
            <person name="Karnachuk O.V."/>
            <person name="Lukina A.P."/>
            <person name="Avakyan M.R."/>
            <person name="Kadnikov V."/>
            <person name="Begmatov S."/>
            <person name="Beletsky A.V."/>
            <person name="Mardanov A.V."/>
            <person name="Ravin N.V."/>
        </authorList>
    </citation>
    <scope>NUCLEOTIDE SEQUENCE [LARGE SCALE GENOMIC DNA]</scope>
    <source>
        <strain evidence="10">LN</strain>
    </source>
</reference>
<proteinExistence type="predicted"/>
<dbReference type="GO" id="GO:0005524">
    <property type="term" value="F:ATP binding"/>
    <property type="evidence" value="ECO:0007669"/>
    <property type="project" value="UniProtKB-KW"/>
</dbReference>
<keyword evidence="7" id="KW-0472">Membrane</keyword>
<evidence type="ECO:0000256" key="2">
    <source>
        <dbReference type="ARBA" id="ARBA00022475"/>
    </source>
</evidence>
<dbReference type="InterPro" id="IPR027417">
    <property type="entry name" value="P-loop_NTPase"/>
</dbReference>
<keyword evidence="1" id="KW-0813">Transport</keyword>
<dbReference type="SMART" id="SM00382">
    <property type="entry name" value="AAA"/>
    <property type="match status" value="1"/>
</dbReference>
<dbReference type="SMART" id="SM00930">
    <property type="entry name" value="NIL"/>
    <property type="match status" value="1"/>
</dbReference>
<organism evidence="9 10">
    <name type="scientific">Geochorda subterranea</name>
    <dbReference type="NCBI Taxonomy" id="3109564"/>
    <lineage>
        <taxon>Bacteria</taxon>
        <taxon>Bacillati</taxon>
        <taxon>Bacillota</taxon>
        <taxon>Limnochordia</taxon>
        <taxon>Limnochordales</taxon>
        <taxon>Geochordaceae</taxon>
        <taxon>Geochorda</taxon>
    </lineage>
</organism>
<dbReference type="Gene3D" id="3.40.50.300">
    <property type="entry name" value="P-loop containing nucleotide triphosphate hydrolases"/>
    <property type="match status" value="1"/>
</dbReference>
<protein>
    <submittedName>
        <fullName evidence="9">ATP-binding cassette domain-containing protein</fullName>
    </submittedName>
</protein>
<evidence type="ECO:0000313" key="9">
    <source>
        <dbReference type="EMBL" id="WRP15193.1"/>
    </source>
</evidence>
<dbReference type="SUPFAM" id="SSF52540">
    <property type="entry name" value="P-loop containing nucleoside triphosphate hydrolases"/>
    <property type="match status" value="1"/>
</dbReference>
<evidence type="ECO:0000256" key="1">
    <source>
        <dbReference type="ARBA" id="ARBA00022448"/>
    </source>
</evidence>
<dbReference type="PROSITE" id="PS50893">
    <property type="entry name" value="ABC_TRANSPORTER_2"/>
    <property type="match status" value="1"/>
</dbReference>
<dbReference type="Pfam" id="PF00005">
    <property type="entry name" value="ABC_tran"/>
    <property type="match status" value="1"/>
</dbReference>
<dbReference type="InterPro" id="IPR045865">
    <property type="entry name" value="ACT-like_dom_sf"/>
</dbReference>
<keyword evidence="5" id="KW-1278">Translocase</keyword>
<dbReference type="InterPro" id="IPR003593">
    <property type="entry name" value="AAA+_ATPase"/>
</dbReference>
<gene>
    <name evidence="9" type="ORF">VLY81_03210</name>
</gene>
<dbReference type="InterPro" id="IPR050086">
    <property type="entry name" value="MetN_ABC_transporter-like"/>
</dbReference>
<keyword evidence="10" id="KW-1185">Reference proteome</keyword>
<evidence type="ECO:0000256" key="7">
    <source>
        <dbReference type="ARBA" id="ARBA00023136"/>
    </source>
</evidence>